<dbReference type="GO" id="GO:0003743">
    <property type="term" value="F:translation initiation factor activity"/>
    <property type="evidence" value="ECO:0007669"/>
    <property type="project" value="UniProtKB-KW"/>
</dbReference>
<dbReference type="Proteomes" id="UP000054359">
    <property type="component" value="Unassembled WGS sequence"/>
</dbReference>
<dbReference type="GO" id="GO:0016301">
    <property type="term" value="F:kinase activity"/>
    <property type="evidence" value="ECO:0007669"/>
    <property type="project" value="UniProtKB-KW"/>
</dbReference>
<protein>
    <submittedName>
        <fullName evidence="1">Eukaryotic translation initiation factor 2-alpha kinase 4</fullName>
    </submittedName>
</protein>
<dbReference type="OrthoDB" id="6430822at2759"/>
<organism evidence="1 2">
    <name type="scientific">Stegodyphus mimosarum</name>
    <name type="common">African social velvet spider</name>
    <dbReference type="NCBI Taxonomy" id="407821"/>
    <lineage>
        <taxon>Eukaryota</taxon>
        <taxon>Metazoa</taxon>
        <taxon>Ecdysozoa</taxon>
        <taxon>Arthropoda</taxon>
        <taxon>Chelicerata</taxon>
        <taxon>Arachnida</taxon>
        <taxon>Araneae</taxon>
        <taxon>Araneomorphae</taxon>
        <taxon>Entelegynae</taxon>
        <taxon>Eresoidea</taxon>
        <taxon>Eresidae</taxon>
        <taxon>Stegodyphus</taxon>
    </lineage>
</organism>
<keyword evidence="1" id="KW-0418">Kinase</keyword>
<sequence>MCYPPPVTNMERNIIISNLRHRDIIFPPQADEILTDEMQQIITWLLQHDVTKRPSSNELITSKYIPPLLMEETELNSLLHTTVSNPQSRMYKHMISALFDQEVSTEFDFTYDVDVF</sequence>
<reference evidence="1 2" key="1">
    <citation type="submission" date="2013-11" db="EMBL/GenBank/DDBJ databases">
        <title>Genome sequencing of Stegodyphus mimosarum.</title>
        <authorList>
            <person name="Bechsgaard J."/>
        </authorList>
    </citation>
    <scope>NUCLEOTIDE SEQUENCE [LARGE SCALE GENOMIC DNA]</scope>
</reference>
<name>A0A087TLM9_STEMI</name>
<keyword evidence="2" id="KW-1185">Reference proteome</keyword>
<dbReference type="Gene3D" id="1.10.510.10">
    <property type="entry name" value="Transferase(Phosphotransferase) domain 1"/>
    <property type="match status" value="1"/>
</dbReference>
<dbReference type="AlphaFoldDB" id="A0A087TLM9"/>
<dbReference type="EMBL" id="KK115780">
    <property type="protein sequence ID" value="KFM66018.1"/>
    <property type="molecule type" value="Genomic_DNA"/>
</dbReference>
<dbReference type="OMA" id="NMERNII"/>
<evidence type="ECO:0000313" key="2">
    <source>
        <dbReference type="Proteomes" id="UP000054359"/>
    </source>
</evidence>
<keyword evidence="1" id="KW-0396">Initiation factor</keyword>
<accession>A0A087TLM9</accession>
<feature type="non-terminal residue" evidence="1">
    <location>
        <position position="116"/>
    </location>
</feature>
<evidence type="ECO:0000313" key="1">
    <source>
        <dbReference type="EMBL" id="KFM66018.1"/>
    </source>
</evidence>
<keyword evidence="1" id="KW-0808">Transferase</keyword>
<dbReference type="InterPro" id="IPR011009">
    <property type="entry name" value="Kinase-like_dom_sf"/>
</dbReference>
<dbReference type="STRING" id="407821.A0A087TLM9"/>
<proteinExistence type="predicted"/>
<dbReference type="SUPFAM" id="SSF56112">
    <property type="entry name" value="Protein kinase-like (PK-like)"/>
    <property type="match status" value="1"/>
</dbReference>
<gene>
    <name evidence="1" type="ORF">X975_22541</name>
</gene>
<keyword evidence="1" id="KW-0648">Protein biosynthesis</keyword>